<feature type="chain" id="PRO_5034151664" evidence="1">
    <location>
        <begin position="19"/>
        <end position="354"/>
    </location>
</feature>
<dbReference type="EMBL" id="CP080507">
    <property type="protein sequence ID" value="QYM77955.1"/>
    <property type="molecule type" value="Genomic_DNA"/>
</dbReference>
<evidence type="ECO:0000313" key="3">
    <source>
        <dbReference type="Proteomes" id="UP000825051"/>
    </source>
</evidence>
<evidence type="ECO:0000313" key="2">
    <source>
        <dbReference type="EMBL" id="QYM77955.1"/>
    </source>
</evidence>
<reference evidence="2" key="1">
    <citation type="submission" date="2021-08" db="EMBL/GenBank/DDBJ databases">
        <title>Genome of a novel bacterium of the phylum Verrucomicrobia, Oleiharenicola sp. KSB-15.</title>
        <authorList>
            <person name="Chung J.-H."/>
            <person name="Ahn J.-H."/>
            <person name="Yoon Y."/>
            <person name="Kim D.-Y."/>
            <person name="An S.-H."/>
            <person name="Park I."/>
            <person name="Yeon J."/>
        </authorList>
    </citation>
    <scope>NUCLEOTIDE SEQUENCE</scope>
    <source>
        <strain evidence="2">KSB-15</strain>
    </source>
</reference>
<name>A0A8F9TS09_9BACT</name>
<sequence>MLAVAAVLSLLSPVRTLAVDVASAPVGYVNITLLRASDTIVAVPLAAGIAYSGRITSILPSAGGQFIVKVSGAPAFASDQFKQFYYLRIGTGARHGAYFTIVANTADTLTLDSEGNDYSALAVGDTIKIRRYWTLGTLFPVAESNTPLNPLAASPGPLGPQRRSQIILFDHGYEGINLPAAGVYYFTSAGWYQAVTGNPRADDIVLHPDSSFIIRQPAVIAQDTVWAVAGSVVEEDERIPLFTSSSGPQDNVVALNRPFDTALSASGLDASFVASASTFPNDRRDQLLVFDNTVRAFNKTPVATYYRVGRDWIKAAPGNPTANDTVLNATTGLVIRKFRDATSASTEWVSPHVN</sequence>
<proteinExistence type="predicted"/>
<gene>
    <name evidence="2" type="ORF">K0B96_11595</name>
</gene>
<evidence type="ECO:0000256" key="1">
    <source>
        <dbReference type="SAM" id="SignalP"/>
    </source>
</evidence>
<keyword evidence="3" id="KW-1185">Reference proteome</keyword>
<dbReference type="InterPro" id="IPR019837">
    <property type="entry name" value="CHP02597"/>
</dbReference>
<dbReference type="KEGG" id="ole:K0B96_11595"/>
<organism evidence="2 3">
    <name type="scientific">Horticoccus luteus</name>
    <dbReference type="NCBI Taxonomy" id="2862869"/>
    <lineage>
        <taxon>Bacteria</taxon>
        <taxon>Pseudomonadati</taxon>
        <taxon>Verrucomicrobiota</taxon>
        <taxon>Opitutia</taxon>
        <taxon>Opitutales</taxon>
        <taxon>Opitutaceae</taxon>
        <taxon>Horticoccus</taxon>
    </lineage>
</organism>
<protein>
    <submittedName>
        <fullName evidence="2">TIGR02597 family protein</fullName>
    </submittedName>
</protein>
<accession>A0A8F9TS09</accession>
<dbReference type="NCBIfam" id="TIGR02597">
    <property type="entry name" value="TIGR02597 family protein"/>
    <property type="match status" value="1"/>
</dbReference>
<keyword evidence="1" id="KW-0732">Signal</keyword>
<dbReference type="AlphaFoldDB" id="A0A8F9TS09"/>
<feature type="signal peptide" evidence="1">
    <location>
        <begin position="1"/>
        <end position="18"/>
    </location>
</feature>
<dbReference type="RefSeq" id="WP_220161059.1">
    <property type="nucleotide sequence ID" value="NZ_CP080507.1"/>
</dbReference>
<dbReference type="Proteomes" id="UP000825051">
    <property type="component" value="Chromosome"/>
</dbReference>